<dbReference type="KEGG" id="slac:SKTS_18480"/>
<dbReference type="InterPro" id="IPR015655">
    <property type="entry name" value="PP2C"/>
</dbReference>
<dbReference type="Pfam" id="PF13672">
    <property type="entry name" value="PP2C_2"/>
    <property type="match status" value="1"/>
</dbReference>
<dbReference type="RefSeq" id="WP_173063736.1">
    <property type="nucleotide sequence ID" value="NZ_AP022853.1"/>
</dbReference>
<dbReference type="SUPFAM" id="SSF81606">
    <property type="entry name" value="PP2C-like"/>
    <property type="match status" value="1"/>
</dbReference>
<dbReference type="CDD" id="cd00143">
    <property type="entry name" value="PP2Cc"/>
    <property type="match status" value="1"/>
</dbReference>
<keyword evidence="3" id="KW-1185">Reference proteome</keyword>
<dbReference type="EMBL" id="AP022853">
    <property type="protein sequence ID" value="BCB26962.1"/>
    <property type="molecule type" value="Genomic_DNA"/>
</dbReference>
<accession>A0A6F8VDC7</accession>
<proteinExistence type="predicted"/>
<dbReference type="NCBIfam" id="NF033484">
    <property type="entry name" value="Stp1_PP2C_phos"/>
    <property type="match status" value="1"/>
</dbReference>
<dbReference type="PROSITE" id="PS51746">
    <property type="entry name" value="PPM_2"/>
    <property type="match status" value="1"/>
</dbReference>
<evidence type="ECO:0000259" key="1">
    <source>
        <dbReference type="PROSITE" id="PS51746"/>
    </source>
</evidence>
<sequence>MATAPLRWKFAGTSDIGRVRQGNEDAIAWDEVMGLALLADGMGGYEGGEVASNLAVSTVLDVFRQPLAPHWREAEWTRNISDPVLKLYAAVSQANQTVYEAAQQQPEHHGMGTTLLAAYFHENRVTLAHIGDSRIFLWRNRVLSLLTIDHTVIQQQIDNGEITREEAPYSEHRGILTRALGVDPVVEVDMREVASQSGDIFLLCSDGCYDMLTYDEMVTILDANCDDAHEVARLLVHKANENGGYDNISAVVARVL</sequence>
<protein>
    <submittedName>
        <fullName evidence="2">Protein-serine/threonine phosphatase</fullName>
    </submittedName>
</protein>
<gene>
    <name evidence="2" type="ORF">SKTS_18480</name>
</gene>
<dbReference type="InterPro" id="IPR001932">
    <property type="entry name" value="PPM-type_phosphatase-like_dom"/>
</dbReference>
<reference evidence="3" key="1">
    <citation type="submission" date="2020-03" db="EMBL/GenBank/DDBJ databases">
        <title>Complete genome sequence of sulfur-oxidizing bacterium skT11.</title>
        <authorList>
            <person name="Kanda M."/>
            <person name="Kojima H."/>
            <person name="Fukui M."/>
        </authorList>
    </citation>
    <scope>NUCLEOTIDE SEQUENCE [LARGE SCALE GENOMIC DNA]</scope>
    <source>
        <strain evidence="3">skT11</strain>
    </source>
</reference>
<dbReference type="Gene3D" id="3.60.40.10">
    <property type="entry name" value="PPM-type phosphatase domain"/>
    <property type="match status" value="1"/>
</dbReference>
<dbReference type="Proteomes" id="UP000502260">
    <property type="component" value="Chromosome"/>
</dbReference>
<dbReference type="InterPro" id="IPR036457">
    <property type="entry name" value="PPM-type-like_dom_sf"/>
</dbReference>
<feature type="domain" description="PPM-type phosphatase" evidence="1">
    <location>
        <begin position="9"/>
        <end position="255"/>
    </location>
</feature>
<dbReference type="AlphaFoldDB" id="A0A6F8VDC7"/>
<dbReference type="GO" id="GO:0004722">
    <property type="term" value="F:protein serine/threonine phosphatase activity"/>
    <property type="evidence" value="ECO:0007669"/>
    <property type="project" value="InterPro"/>
</dbReference>
<name>A0A6F8VDC7_9PROT</name>
<evidence type="ECO:0000313" key="2">
    <source>
        <dbReference type="EMBL" id="BCB26962.1"/>
    </source>
</evidence>
<organism evidence="2 3">
    <name type="scientific">Sulfurimicrobium lacus</name>
    <dbReference type="NCBI Taxonomy" id="2715678"/>
    <lineage>
        <taxon>Bacteria</taxon>
        <taxon>Pseudomonadati</taxon>
        <taxon>Pseudomonadota</taxon>
        <taxon>Betaproteobacteria</taxon>
        <taxon>Nitrosomonadales</taxon>
        <taxon>Sulfuricellaceae</taxon>
        <taxon>Sulfurimicrobium</taxon>
    </lineage>
</organism>
<evidence type="ECO:0000313" key="3">
    <source>
        <dbReference type="Proteomes" id="UP000502260"/>
    </source>
</evidence>
<dbReference type="PANTHER" id="PTHR47992">
    <property type="entry name" value="PROTEIN PHOSPHATASE"/>
    <property type="match status" value="1"/>
</dbReference>
<dbReference type="SMART" id="SM00332">
    <property type="entry name" value="PP2Cc"/>
    <property type="match status" value="1"/>
</dbReference>
<dbReference type="SMART" id="SM00331">
    <property type="entry name" value="PP2C_SIG"/>
    <property type="match status" value="1"/>
</dbReference>